<proteinExistence type="predicted"/>
<protein>
    <submittedName>
        <fullName evidence="1">CLN3-domain-containing protein</fullName>
    </submittedName>
</protein>
<reference evidence="1" key="1">
    <citation type="submission" date="2018-02" db="EMBL/GenBank/DDBJ databases">
        <title>The genomes of Aspergillus section Nigri reveals drivers in fungal speciation.</title>
        <authorList>
            <consortium name="DOE Joint Genome Institute"/>
            <person name="Vesth T.C."/>
            <person name="Nybo J."/>
            <person name="Theobald S."/>
            <person name="Brandl J."/>
            <person name="Frisvad J.C."/>
            <person name="Nielsen K.F."/>
            <person name="Lyhne E.K."/>
            <person name="Kogle M.E."/>
            <person name="Kuo A."/>
            <person name="Riley R."/>
            <person name="Clum A."/>
            <person name="Nolan M."/>
            <person name="Lipzen A."/>
            <person name="Salamov A."/>
            <person name="Henrissat B."/>
            <person name="Wiebenga A."/>
            <person name="De vries R.P."/>
            <person name="Grigoriev I.V."/>
            <person name="Mortensen U.H."/>
            <person name="Andersen M.R."/>
            <person name="Baker S.E."/>
        </authorList>
    </citation>
    <scope>NUCLEOTIDE SEQUENCE</scope>
    <source>
        <strain evidence="1">CBS 621.78</strain>
    </source>
</reference>
<keyword evidence="2" id="KW-1185">Reference proteome</keyword>
<organism evidence="1 2">
    <name type="scientific">Aspergillus brunneoviolaceus CBS 621.78</name>
    <dbReference type="NCBI Taxonomy" id="1450534"/>
    <lineage>
        <taxon>Eukaryota</taxon>
        <taxon>Fungi</taxon>
        <taxon>Dikarya</taxon>
        <taxon>Ascomycota</taxon>
        <taxon>Pezizomycotina</taxon>
        <taxon>Eurotiomycetes</taxon>
        <taxon>Eurotiomycetidae</taxon>
        <taxon>Eurotiales</taxon>
        <taxon>Aspergillaceae</taxon>
        <taxon>Aspergillus</taxon>
        <taxon>Aspergillus subgen. Circumdati</taxon>
    </lineage>
</organism>
<gene>
    <name evidence="1" type="ORF">BO95DRAFT_421679</name>
</gene>
<dbReference type="EMBL" id="KZ825381">
    <property type="protein sequence ID" value="RAH41882.1"/>
    <property type="molecule type" value="Genomic_DNA"/>
</dbReference>
<accession>A0ACD1FY50</accession>
<dbReference type="Proteomes" id="UP000249057">
    <property type="component" value="Unassembled WGS sequence"/>
</dbReference>
<sequence>MMSLKPRMRLFSVLRYAPAARRRFATEARLTSDHVRIVEVGPRDGLQNEKKSIPLETKLELIRKLAKTGVTTIEAGSFVPAKWVPQMASTAEICEHLLQTPPESANVIAYNYLVPNVRGLENLIKVLDATGVPADAPSTTTEISLFAAATEAFSKANTNCTIDESLERVRPVVALAKTRNIRVRGYVSVALGCPYEGPEVSPVKVADITRSLLEMGADEVSVADTTGMGTAPRTMELLQALRAAGIASTDLALHFHDTYGQALVNTIVGLEHGIRIFDSSVGGLGGCPYSKGATGNVSTEDMVHTVHSLGMNTGINLEEMARIGAWISGELGRFNESRAGKAILARSEEDNLPLSFLVMSSPSREDEPSMLPLPGAPSSSWSQFRGRLAALFHGADPRVCVAFWLFGLINNVLYVIILSAALDLVGPDLPKGVVLLADVIPSFGTKLVAPYFIQAVPYPVRVLVFVTFSTTGMLLVALSPAYTDGGPIATKIAGIILSSMSSGGGELSFIALTHHYGPFSLASWGSGTGAAGLVGAGAYALATSSFGFSVKATLLASACLPAVMVISFFTILPQSPVRSFSAQRTGYGSREEHTADDVDEREQLLDESTDESQSQKKPASNDTGLGWQAFKANLQRSKGLFLPFMLPLLLVYVAEYTINQGVAPTLLFPLQDSPFDHYRAFYPAYNAIYQVGVFISRSSTPFFRVHSLYFPSFLQFLNLIILTLHSLFNFIPSVWLVFGIVFWEGLLGGLVYVSTFAEIADRVPVEEREFSLGATTASDSGGVCIAGFISMAFESQLLPTNSHSLLLNHFVCTLLLRTWYHLLGRPSTKFRKIQVLAVFAFWSLYLTRGNKHGPPVVRKLSSRLTEKLSVWQTTVIVFLWLYVSRNFAKIVGLECPEPLANLYSRSFFRATWIATALDAGFWTAMKVKPKWLREIASLVFTVYYLIAAERADEKVRRVRATLTLDHMRVSWNKGTSPYLWALASLTRPRLTKYAPRAIRIPRPASSIYDQPTNAWLYFDGPLSELRDQTCIVLDIPGGGFVSMSPRNSEDRLLSWAARTKVPILSLDYKKAPEYPYPYALNECYDVYHTIVSTRGRCIGLNGQTHPRIVITGDSAGANLAVGMTLMVLQSGSADASLWQGQNVLPRPDGLVLAYPALNMKIESWMTEEQMALIQEKSTRRTNQNVLQRKNMDYQRLTPYTSPGTSFADLQQDSCSDLDLEANDLGEKTTRRLAQHQHKSAMLAQEAEAAAVAEHQPKQIRTRLAVSSVISYVQDRILTPEMMRAMIILYIGPHNRPDFNTDYLLSPTLAPEAILARFPKTYIITGERDPLVDDTVIFAGRLRQAKLRHFQERQDLGLEKSHRAFNDKDHVEVSLLPGISHGFMQMAGFFPESWKHINRCATWISELFALSETKTASSSSLLQSLHDLNQPAKKKPPPLHSLQHLLTHRPRTRNHRRRLTGESSADEDKPLEMSITKLTPLTPLGSKVGGRPSSTGPQPADDDHDEASINTNGNIRNPERLRSVSRGRSLKSPAIGTRKPQRQQHRVPAKLSLPPDDFECEEEEEEGYVSDYFQSAVAIIPLRERNRSMNSLASEEDLLDRRMTGLAGGLMGIGEGARTP</sequence>
<evidence type="ECO:0000313" key="1">
    <source>
        <dbReference type="EMBL" id="RAH41882.1"/>
    </source>
</evidence>
<name>A0ACD1FY50_9EURO</name>
<evidence type="ECO:0000313" key="2">
    <source>
        <dbReference type="Proteomes" id="UP000249057"/>
    </source>
</evidence>